<evidence type="ECO:0000256" key="4">
    <source>
        <dbReference type="ARBA" id="ARBA00022842"/>
    </source>
</evidence>
<proteinExistence type="inferred from homology"/>
<evidence type="ECO:0000256" key="2">
    <source>
        <dbReference type="ARBA" id="ARBA00022723"/>
    </source>
</evidence>
<evidence type="ECO:0000256" key="3">
    <source>
        <dbReference type="ARBA" id="ARBA00022801"/>
    </source>
</evidence>
<feature type="binding site" evidence="6">
    <location>
        <position position="44"/>
    </location>
    <ligand>
        <name>Mg(2+)</name>
        <dbReference type="ChEBI" id="CHEBI:18420"/>
        <label>1</label>
    </ligand>
</feature>
<feature type="binding site" evidence="6">
    <location>
        <position position="10"/>
    </location>
    <ligand>
        <name>Mg(2+)</name>
        <dbReference type="ChEBI" id="CHEBI:18420"/>
        <label>1</label>
    </ligand>
</feature>
<feature type="binding site" evidence="6">
    <location>
        <position position="255"/>
    </location>
    <ligand>
        <name>Mg(2+)</name>
        <dbReference type="ChEBI" id="CHEBI:18420"/>
        <label>1</label>
    </ligand>
</feature>
<dbReference type="InterPro" id="IPR036691">
    <property type="entry name" value="Endo/exonu/phosph_ase_sf"/>
</dbReference>
<evidence type="ECO:0000256" key="6">
    <source>
        <dbReference type="PIRSR" id="PIRSR604808-2"/>
    </source>
</evidence>
<feature type="binding site" evidence="6">
    <location>
        <position position="157"/>
    </location>
    <ligand>
        <name>Mg(2+)</name>
        <dbReference type="ChEBI" id="CHEBI:18420"/>
        <label>1</label>
    </ligand>
</feature>
<dbReference type="GO" id="GO:0046872">
    <property type="term" value="F:metal ion binding"/>
    <property type="evidence" value="ECO:0007669"/>
    <property type="project" value="UniProtKB-KW"/>
</dbReference>
<dbReference type="GO" id="GO:0006284">
    <property type="term" value="P:base-excision repair"/>
    <property type="evidence" value="ECO:0007669"/>
    <property type="project" value="TreeGrafter"/>
</dbReference>
<feature type="active site" description="Proton acceptor" evidence="5">
    <location>
        <position position="255"/>
    </location>
</feature>
<evidence type="ECO:0000256" key="1">
    <source>
        <dbReference type="ARBA" id="ARBA00007092"/>
    </source>
</evidence>
<evidence type="ECO:0000259" key="8">
    <source>
        <dbReference type="Pfam" id="PF03372"/>
    </source>
</evidence>
<sequence>MKELTLISWNVNGIRALSKKVVYKNMNFREWVLFYAPHIICIQETKASQGQVPASISMIPGYHTYWNSAFRKGYSGVLTYTKARARSVNKNLGIEKFDIEGRVLETEFKHFVLFNVYFPNGKSSKERLDYKMEFYDVFLEYIEKVRSKGKPIIVCGDVNTAHKEIDLARPKENESISGFLPQERKWITKLLDYGYYDTFRLINGDIPNKYSWWSMRTRARERNVGWRIDYFFVSEELKDSVTDAFILDNIYGSDHCPIGINIKINHNLENKKNV</sequence>
<dbReference type="PROSITE" id="PS51435">
    <property type="entry name" value="AP_NUCLEASE_F1_4"/>
    <property type="match status" value="1"/>
</dbReference>
<feature type="site" description="Important for catalytic activity" evidence="7">
    <location>
        <position position="229"/>
    </location>
</feature>
<dbReference type="PANTHER" id="PTHR22748:SF6">
    <property type="entry name" value="DNA-(APURINIC OR APYRIMIDINIC SITE) ENDONUCLEASE"/>
    <property type="match status" value="1"/>
</dbReference>
<name>A0A9Y1FQY7_9ARCH</name>
<dbReference type="GO" id="GO:0008311">
    <property type="term" value="F:double-stranded DNA 3'-5' DNA exonuclease activity"/>
    <property type="evidence" value="ECO:0007669"/>
    <property type="project" value="UniProtKB-EC"/>
</dbReference>
<dbReference type="EMBL" id="CP084167">
    <property type="protein sequence ID" value="UJG44894.1"/>
    <property type="molecule type" value="Genomic_DNA"/>
</dbReference>
<keyword evidence="6" id="KW-0464">Manganese</keyword>
<dbReference type="InterPro" id="IPR004808">
    <property type="entry name" value="AP_endonuc_1"/>
</dbReference>
<dbReference type="GO" id="GO:0003906">
    <property type="term" value="F:DNA-(apurinic or apyrimidinic site) endonuclease activity"/>
    <property type="evidence" value="ECO:0007669"/>
    <property type="project" value="TreeGrafter"/>
</dbReference>
<dbReference type="EC" id="3.1.11.2" evidence="9"/>
<feature type="binding site" evidence="6">
    <location>
        <position position="159"/>
    </location>
    <ligand>
        <name>Mg(2+)</name>
        <dbReference type="ChEBI" id="CHEBI:18420"/>
        <label>1</label>
    </ligand>
</feature>
<dbReference type="FunFam" id="3.60.10.10:FF:000026">
    <property type="entry name" value="Exodeoxyribonuclease III"/>
    <property type="match status" value="1"/>
</dbReference>
<keyword evidence="2 6" id="KW-0479">Metal-binding</keyword>
<evidence type="ECO:0000256" key="5">
    <source>
        <dbReference type="PIRSR" id="PIRSR604808-1"/>
    </source>
</evidence>
<evidence type="ECO:0000313" key="9">
    <source>
        <dbReference type="EMBL" id="UJG44894.1"/>
    </source>
</evidence>
<protein>
    <submittedName>
        <fullName evidence="9">Exodeoxyribonuclease III</fullName>
        <ecNumber evidence="9">3.1.11.2</ecNumber>
    </submittedName>
</protein>
<evidence type="ECO:0000256" key="7">
    <source>
        <dbReference type="PIRSR" id="PIRSR604808-3"/>
    </source>
</evidence>
<feature type="site" description="Interaction with DNA substrate" evidence="7">
    <location>
        <position position="255"/>
    </location>
</feature>
<comment type="cofactor">
    <cofactor evidence="6">
        <name>Mg(2+)</name>
        <dbReference type="ChEBI" id="CHEBI:18420"/>
    </cofactor>
    <cofactor evidence="6">
        <name>Mn(2+)</name>
        <dbReference type="ChEBI" id="CHEBI:29035"/>
    </cofactor>
    <text evidence="6">Probably binds two magnesium or manganese ions per subunit.</text>
</comment>
<dbReference type="Proteomes" id="UP001200513">
    <property type="component" value="Chromosome"/>
</dbReference>
<keyword evidence="4 6" id="KW-0460">Magnesium</keyword>
<dbReference type="SUPFAM" id="SSF56219">
    <property type="entry name" value="DNase I-like"/>
    <property type="match status" value="1"/>
</dbReference>
<keyword evidence="3 9" id="KW-0378">Hydrolase</keyword>
<organism evidence="9">
    <name type="scientific">Candidatus Heimdallarchaeum endolithica</name>
    <dbReference type="NCBI Taxonomy" id="2876572"/>
    <lineage>
        <taxon>Archaea</taxon>
        <taxon>Promethearchaeati</taxon>
        <taxon>Candidatus Heimdallarchaeota</taxon>
        <taxon>Candidatus Heimdallarchaeia (ex Rinke et al. 2021) (nom. nud.)</taxon>
        <taxon>Candidatus Heimdallarchaeales</taxon>
        <taxon>Candidatus Heimdallarchaeaceae</taxon>
        <taxon>Candidatus Heimdallarchaeum</taxon>
    </lineage>
</organism>
<dbReference type="Pfam" id="PF03372">
    <property type="entry name" value="Exo_endo_phos"/>
    <property type="match status" value="1"/>
</dbReference>
<dbReference type="Gene3D" id="3.60.10.10">
    <property type="entry name" value="Endonuclease/exonuclease/phosphatase"/>
    <property type="match status" value="1"/>
</dbReference>
<dbReference type="InterPro" id="IPR005135">
    <property type="entry name" value="Endo/exonuclease/phosphatase"/>
</dbReference>
<reference evidence="9" key="1">
    <citation type="journal article" date="2022" name="Nat. Microbiol.">
        <title>Unique mobile elements and scalable gene flow at the prokaryote-eukaryote boundary revealed by circularized Asgard archaea genomes.</title>
        <authorList>
            <person name="Wu F."/>
            <person name="Speth D.R."/>
            <person name="Philosof A."/>
            <person name="Cremiere A."/>
            <person name="Narayanan A."/>
            <person name="Barco R.A."/>
            <person name="Connon S.A."/>
            <person name="Amend J.P."/>
            <person name="Antoshechkin I.A."/>
            <person name="Orphan V.J."/>
        </authorList>
    </citation>
    <scope>NUCLEOTIDE SEQUENCE</scope>
    <source>
        <strain evidence="9">PR6</strain>
    </source>
</reference>
<feature type="site" description="Transition state stabilizer" evidence="7">
    <location>
        <position position="159"/>
    </location>
</feature>
<feature type="active site" description="Proton donor/acceptor" evidence="5">
    <location>
        <position position="157"/>
    </location>
</feature>
<feature type="domain" description="Endonuclease/exonuclease/phosphatase" evidence="8">
    <location>
        <begin position="7"/>
        <end position="255"/>
    </location>
</feature>
<dbReference type="NCBIfam" id="TIGR00195">
    <property type="entry name" value="exoDNase_III"/>
    <property type="match status" value="1"/>
</dbReference>
<feature type="binding site" evidence="6">
    <location>
        <position position="254"/>
    </location>
    <ligand>
        <name>Mg(2+)</name>
        <dbReference type="ChEBI" id="CHEBI:18420"/>
        <label>1</label>
    </ligand>
</feature>
<dbReference type="PANTHER" id="PTHR22748">
    <property type="entry name" value="AP ENDONUCLEASE"/>
    <property type="match status" value="1"/>
</dbReference>
<comment type="similarity">
    <text evidence="1">Belongs to the DNA repair enzymes AP/ExoA family.</text>
</comment>
<dbReference type="NCBIfam" id="TIGR00633">
    <property type="entry name" value="xth"/>
    <property type="match status" value="1"/>
</dbReference>
<feature type="active site" evidence="5">
    <location>
        <position position="117"/>
    </location>
</feature>
<dbReference type="AlphaFoldDB" id="A0A9Y1FQY7"/>
<gene>
    <name evidence="9" type="primary">xth</name>
    <name evidence="9" type="ORF">K9W46_06845</name>
</gene>
<dbReference type="GO" id="GO:0008081">
    <property type="term" value="F:phosphoric diester hydrolase activity"/>
    <property type="evidence" value="ECO:0007669"/>
    <property type="project" value="TreeGrafter"/>
</dbReference>
<accession>A0A9Y1FQY7</accession>